<dbReference type="Gene3D" id="1.10.10.10">
    <property type="entry name" value="Winged helix-like DNA-binding domain superfamily/Winged helix DNA-binding domain"/>
    <property type="match status" value="1"/>
</dbReference>
<gene>
    <name evidence="13" type="ORF">DDV21_002505</name>
    <name evidence="14" type="ORF">DDV22_08790</name>
    <name evidence="15" type="ORF">DDV23_08630</name>
</gene>
<comment type="similarity">
    <text evidence="2">Belongs to the DtxR/MntR family.</text>
</comment>
<keyword evidence="6" id="KW-0805">Transcription regulation</keyword>
<dbReference type="GO" id="GO:0046914">
    <property type="term" value="F:transition metal ion binding"/>
    <property type="evidence" value="ECO:0007669"/>
    <property type="project" value="InterPro"/>
</dbReference>
<organism evidence="15 17">
    <name type="scientific">Streptococcus chenjunshii</name>
    <dbReference type="NCBI Taxonomy" id="2173853"/>
    <lineage>
        <taxon>Bacteria</taxon>
        <taxon>Bacillati</taxon>
        <taxon>Bacillota</taxon>
        <taxon>Bacilli</taxon>
        <taxon>Lactobacillales</taxon>
        <taxon>Streptococcaceae</taxon>
        <taxon>Streptococcus</taxon>
    </lineage>
</organism>
<accession>A0A372KL62</accession>
<accession>A0A346NAH7</accession>
<dbReference type="SUPFAM" id="SSF47979">
    <property type="entry name" value="Iron-dependent repressor protein, dimerization domain"/>
    <property type="match status" value="1"/>
</dbReference>
<comment type="subcellular location">
    <subcellularLocation>
        <location evidence="1">Cytoplasm</location>
    </subcellularLocation>
</comment>
<keyword evidence="4" id="KW-0963">Cytoplasm</keyword>
<evidence type="ECO:0000313" key="15">
    <source>
        <dbReference type="EMBL" id="RFU52664.1"/>
    </source>
</evidence>
<dbReference type="InterPro" id="IPR022687">
    <property type="entry name" value="HTH_DTXR"/>
</dbReference>
<evidence type="ECO:0000256" key="8">
    <source>
        <dbReference type="ARBA" id="ARBA00023159"/>
    </source>
</evidence>
<reference evidence="15 17" key="2">
    <citation type="submission" date="2018-08" db="EMBL/GenBank/DDBJ databases">
        <title>Draft genome of Streptococcus sp. nov. Z1.</title>
        <authorList>
            <person name="Tian Z."/>
        </authorList>
    </citation>
    <scope>NUCLEOTIDE SEQUENCE [LARGE SCALE GENOMIC DNA]</scope>
    <source>
        <strain evidence="15">Z1</strain>
        <strain evidence="17">Z1(2018)</strain>
    </source>
</reference>
<keyword evidence="7" id="KW-0238">DNA-binding</keyword>
<keyword evidence="9" id="KW-0804">Transcription</keyword>
<evidence type="ECO:0000313" key="17">
    <source>
        <dbReference type="Proteomes" id="UP000262901"/>
    </source>
</evidence>
<evidence type="ECO:0000313" key="18">
    <source>
        <dbReference type="Proteomes" id="UP000264056"/>
    </source>
</evidence>
<dbReference type="InterPro" id="IPR001367">
    <property type="entry name" value="Fe_dep_repressor"/>
</dbReference>
<dbReference type="PROSITE" id="PS50944">
    <property type="entry name" value="HTH_DTXR"/>
    <property type="match status" value="1"/>
</dbReference>
<comment type="subunit">
    <text evidence="3">Homodimer.</text>
</comment>
<dbReference type="RefSeq" id="WP_116878695.1">
    <property type="nucleotide sequence ID" value="NZ_CP031733.1"/>
</dbReference>
<dbReference type="SMART" id="SM00899">
    <property type="entry name" value="FeoA"/>
    <property type="match status" value="1"/>
</dbReference>
<dbReference type="SMART" id="SM00529">
    <property type="entry name" value="HTH_DTXR"/>
    <property type="match status" value="1"/>
</dbReference>
<dbReference type="Pfam" id="PF04023">
    <property type="entry name" value="FeoA"/>
    <property type="match status" value="1"/>
</dbReference>
<evidence type="ECO:0000313" key="13">
    <source>
        <dbReference type="EMBL" id="AXQ78022.1"/>
    </source>
</evidence>
<dbReference type="PANTHER" id="PTHR33238:SF11">
    <property type="entry name" value="TRANSCRIPTIONAL REGULATOR MNTR"/>
    <property type="match status" value="1"/>
</dbReference>
<evidence type="ECO:0000256" key="3">
    <source>
        <dbReference type="ARBA" id="ARBA00011738"/>
    </source>
</evidence>
<dbReference type="EMBL" id="CP031733">
    <property type="protein sequence ID" value="AXQ78022.1"/>
    <property type="molecule type" value="Genomic_DNA"/>
</dbReference>
<keyword evidence="10" id="KW-0464">Manganese</keyword>
<dbReference type="Pfam" id="PF01325">
    <property type="entry name" value="Fe_dep_repress"/>
    <property type="match status" value="1"/>
</dbReference>
<evidence type="ECO:0000256" key="1">
    <source>
        <dbReference type="ARBA" id="ARBA00004496"/>
    </source>
</evidence>
<dbReference type="SUPFAM" id="SSF46785">
    <property type="entry name" value="Winged helix' DNA-binding domain"/>
    <property type="match status" value="1"/>
</dbReference>
<dbReference type="PANTHER" id="PTHR33238">
    <property type="entry name" value="IRON (METAL) DEPENDENT REPRESSOR, DTXR FAMILY"/>
    <property type="match status" value="1"/>
</dbReference>
<keyword evidence="5" id="KW-0678">Repressor</keyword>
<dbReference type="AlphaFoldDB" id="A0A372KL62"/>
<evidence type="ECO:0000256" key="4">
    <source>
        <dbReference type="ARBA" id="ARBA00022490"/>
    </source>
</evidence>
<dbReference type="InterPro" id="IPR036388">
    <property type="entry name" value="WH-like_DNA-bd_sf"/>
</dbReference>
<dbReference type="Gene3D" id="2.30.30.90">
    <property type="match status" value="1"/>
</dbReference>
<dbReference type="InterPro" id="IPR007167">
    <property type="entry name" value="Fe-transptr_FeoA-like"/>
</dbReference>
<keyword evidence="18" id="KW-1185">Reference proteome</keyword>
<dbReference type="Proteomes" id="UP000262901">
    <property type="component" value="Unassembled WGS sequence"/>
</dbReference>
<dbReference type="Pfam" id="PF02742">
    <property type="entry name" value="Fe_dep_repr_C"/>
    <property type="match status" value="1"/>
</dbReference>
<sequence>MTPNKEDYLKCIYEIGQEHEKINNKQIAAKMQVSAPAVSEMIKKMLAEGLIAKDKAHGYLLTGKGLPLVSDLYRKHRLIEVFLVDYLHYAIDEIHQEAEVLEHTVSAAFIERLDRVLEYPRFCPHGGTIPKKGELLKETYHLPLNRAKKSGSYCVRRIHDDFLLLDYLAKHELKLGQLIELRQVDSYAKTYTIVYNGKKLDIPENIAAQIYIEKKE</sequence>
<dbReference type="GO" id="GO:0046983">
    <property type="term" value="F:protein dimerization activity"/>
    <property type="evidence" value="ECO:0007669"/>
    <property type="project" value="InterPro"/>
</dbReference>
<dbReference type="GO" id="GO:0003700">
    <property type="term" value="F:DNA-binding transcription factor activity"/>
    <property type="evidence" value="ECO:0007669"/>
    <property type="project" value="InterPro"/>
</dbReference>
<dbReference type="InterPro" id="IPR050536">
    <property type="entry name" value="DtxR_MntR_Metal-Reg"/>
</dbReference>
<evidence type="ECO:0000313" key="16">
    <source>
        <dbReference type="Proteomes" id="UP000246115"/>
    </source>
</evidence>
<dbReference type="Proteomes" id="UP000264056">
    <property type="component" value="Unassembled WGS sequence"/>
</dbReference>
<dbReference type="EMBL" id="QVQY01000027">
    <property type="protein sequence ID" value="RFU50436.1"/>
    <property type="molecule type" value="Genomic_DNA"/>
</dbReference>
<evidence type="ECO:0000256" key="2">
    <source>
        <dbReference type="ARBA" id="ARBA00007871"/>
    </source>
</evidence>
<dbReference type="InterPro" id="IPR036390">
    <property type="entry name" value="WH_DNA-bd_sf"/>
</dbReference>
<dbReference type="KEGG" id="schj:DDV21_002505"/>
<evidence type="ECO:0000256" key="7">
    <source>
        <dbReference type="ARBA" id="ARBA00023125"/>
    </source>
</evidence>
<evidence type="ECO:0000256" key="5">
    <source>
        <dbReference type="ARBA" id="ARBA00022491"/>
    </source>
</evidence>
<evidence type="ECO:0000256" key="9">
    <source>
        <dbReference type="ARBA" id="ARBA00023163"/>
    </source>
</evidence>
<evidence type="ECO:0000256" key="10">
    <source>
        <dbReference type="ARBA" id="ARBA00023211"/>
    </source>
</evidence>
<reference evidence="16" key="3">
    <citation type="submission" date="2018-08" db="EMBL/GenBank/DDBJ databases">
        <title>Streptococcus chenjunshii sp. nov., isolated from stools sample of the Tibetan antelope in the Qinghai-Tibet plateau, China.</title>
        <authorList>
            <person name="Tian Z."/>
        </authorList>
    </citation>
    <scope>NUCLEOTIDE SEQUENCE [LARGE SCALE GENOMIC DNA]</scope>
    <source>
        <strain evidence="16">Z15</strain>
    </source>
</reference>
<dbReference type="GO" id="GO:0003677">
    <property type="term" value="F:DNA binding"/>
    <property type="evidence" value="ECO:0007669"/>
    <property type="project" value="UniProtKB-KW"/>
</dbReference>
<dbReference type="InterPro" id="IPR038157">
    <property type="entry name" value="FeoA_core_dom"/>
</dbReference>
<dbReference type="GO" id="GO:0005737">
    <property type="term" value="C:cytoplasm"/>
    <property type="evidence" value="ECO:0007669"/>
    <property type="project" value="UniProtKB-SubCell"/>
</dbReference>
<reference evidence="13" key="4">
    <citation type="journal article" date="2019" name="Int. J. Syst. Evol. Microbiol.">
        <title>Streptococcus chenjunshii sp. nov. isolated from feces of Tibetan antelopes.</title>
        <authorList>
            <person name="Tian Z."/>
            <person name="Lu S."/>
            <person name="Jin D."/>
            <person name="Yang J."/>
            <person name="Pu J."/>
            <person name="Lai X.H."/>
            <person name="Bai X.N."/>
            <person name="Wu X.M."/>
            <person name="Li J."/>
            <person name="Wang S."/>
            <person name="Xu J."/>
        </authorList>
    </citation>
    <scope>NUCLEOTIDE SEQUENCE</scope>
    <source>
        <strain evidence="13">Z15</strain>
    </source>
</reference>
<protein>
    <recommendedName>
        <fullName evidence="11">Manganese transport regulator</fullName>
    </recommendedName>
</protein>
<dbReference type="Proteomes" id="UP000246115">
    <property type="component" value="Chromosome"/>
</dbReference>
<dbReference type="OrthoDB" id="9791355at2"/>
<feature type="domain" description="HTH dtxR-type" evidence="12">
    <location>
        <begin position="1"/>
        <end position="62"/>
    </location>
</feature>
<dbReference type="InterPro" id="IPR022689">
    <property type="entry name" value="Iron_dep_repressor"/>
</dbReference>
<evidence type="ECO:0000256" key="11">
    <source>
        <dbReference type="ARBA" id="ARBA00032593"/>
    </source>
</evidence>
<dbReference type="EMBL" id="QVQZ01000023">
    <property type="protein sequence ID" value="RFU52664.1"/>
    <property type="molecule type" value="Genomic_DNA"/>
</dbReference>
<reference evidence="14 18" key="1">
    <citation type="submission" date="2018-08" db="EMBL/GenBank/DDBJ databases">
        <title>Draft genome of Streptococcus sp .nov. Z2.</title>
        <authorList>
            <person name="Tian Z."/>
        </authorList>
    </citation>
    <scope>NUCLEOTIDE SEQUENCE [LARGE SCALE GENOMIC DNA]</scope>
    <source>
        <strain evidence="14 18">Z2</strain>
    </source>
</reference>
<keyword evidence="8" id="KW-0010">Activator</keyword>
<proteinExistence type="inferred from homology"/>
<dbReference type="InterPro" id="IPR036421">
    <property type="entry name" value="Fe_dep_repressor_sf"/>
</dbReference>
<evidence type="ECO:0000313" key="14">
    <source>
        <dbReference type="EMBL" id="RFU50436.1"/>
    </source>
</evidence>
<name>A0A372KL62_9STRE</name>
<evidence type="ECO:0000259" key="12">
    <source>
        <dbReference type="PROSITE" id="PS50944"/>
    </source>
</evidence>
<evidence type="ECO:0000256" key="6">
    <source>
        <dbReference type="ARBA" id="ARBA00023015"/>
    </source>
</evidence>